<dbReference type="Proteomes" id="UP000479691">
    <property type="component" value="Unassembled WGS sequence"/>
</dbReference>
<evidence type="ECO:0000313" key="3">
    <source>
        <dbReference type="EMBL" id="KAF3211657.1"/>
    </source>
</evidence>
<proteinExistence type="predicted"/>
<feature type="compositionally biased region" description="Polar residues" evidence="1">
    <location>
        <begin position="258"/>
        <end position="267"/>
    </location>
</feature>
<dbReference type="Proteomes" id="UP000483672">
    <property type="component" value="Unassembled WGS sequence"/>
</dbReference>
<dbReference type="EMBL" id="JAABOE010000066">
    <property type="protein sequence ID" value="KAF3172113.1"/>
    <property type="molecule type" value="Genomic_DNA"/>
</dbReference>
<feature type="region of interest" description="Disordered" evidence="1">
    <location>
        <begin position="246"/>
        <end position="271"/>
    </location>
</feature>
<accession>A0A6G1LXW3</accession>
<evidence type="ECO:0000256" key="1">
    <source>
        <dbReference type="SAM" id="MobiDB-lite"/>
    </source>
</evidence>
<protein>
    <submittedName>
        <fullName evidence="3">Uncharacterized protein</fullName>
    </submittedName>
</protein>
<organism evidence="3 5">
    <name type="scientific">Orbilia oligospora</name>
    <name type="common">Nematode-trapping fungus</name>
    <name type="synonym">Arthrobotrys oligospora</name>
    <dbReference type="NCBI Taxonomy" id="2813651"/>
    <lineage>
        <taxon>Eukaryota</taxon>
        <taxon>Fungi</taxon>
        <taxon>Dikarya</taxon>
        <taxon>Ascomycota</taxon>
        <taxon>Pezizomycotina</taxon>
        <taxon>Orbiliomycetes</taxon>
        <taxon>Orbiliales</taxon>
        <taxon>Orbiliaceae</taxon>
        <taxon>Orbilia</taxon>
    </lineage>
</organism>
<name>A0A6G1LXW3_ORBOL</name>
<feature type="region of interest" description="Disordered" evidence="1">
    <location>
        <begin position="196"/>
        <end position="230"/>
    </location>
</feature>
<dbReference type="EMBL" id="WIPF01000087">
    <property type="protein sequence ID" value="KAF3211657.1"/>
    <property type="molecule type" value="Genomic_DNA"/>
</dbReference>
<comment type="caution">
    <text evidence="3">The sequence shown here is derived from an EMBL/GenBank/DDBJ whole genome shotgun (WGS) entry which is preliminary data.</text>
</comment>
<feature type="region of interest" description="Disordered" evidence="1">
    <location>
        <begin position="293"/>
        <end position="351"/>
    </location>
</feature>
<sequence length="351" mass="38958">MATETAVFLPDKAFNTLKISGSSFRAPLISFHKQGPTEWLRFTLKEGFVEVLLVDDTTLHQIDDSASFSLNIGMDCVRGFNTPQFALDINIECHPTMRWEQVWKPVESKLQYYTAFSFKLLEQPDILSVLAAGAPASAVPYTVPKRDIVSHRLPIAPNASLAQQLDYLEALYFPNGHDSDGIRQYWGRKGHRKRMEDEIEDEEEERGGVEEVEGIEEDSSETTLSLPFPDSMINGVGEISIVNQDDKGHFFEGGGSNGSDECSTPSNESDDEYELIRQRNADGTGWIFCIRRRTEADPPSSSPPLTNDQLDAGTHISSDRSLPALTDSSTILTTNTADAGTADIDYTSYEM</sequence>
<reference evidence="4 5" key="1">
    <citation type="submission" date="2019-06" db="EMBL/GenBank/DDBJ databases">
        <authorList>
            <person name="Palmer J.M."/>
        </authorList>
    </citation>
    <scope>NUCLEOTIDE SEQUENCE [LARGE SCALE GENOMIC DNA]</scope>
    <source>
        <strain evidence="3 5">TWF191</strain>
        <strain evidence="2 4">TWF788</strain>
    </source>
</reference>
<feature type="compositionally biased region" description="Acidic residues" evidence="1">
    <location>
        <begin position="197"/>
        <end position="220"/>
    </location>
</feature>
<dbReference type="AlphaFoldDB" id="A0A6G1LXW3"/>
<feature type="compositionally biased region" description="Polar residues" evidence="1">
    <location>
        <begin position="303"/>
        <end position="338"/>
    </location>
</feature>
<evidence type="ECO:0000313" key="5">
    <source>
        <dbReference type="Proteomes" id="UP000483672"/>
    </source>
</evidence>
<evidence type="ECO:0000313" key="4">
    <source>
        <dbReference type="Proteomes" id="UP000479691"/>
    </source>
</evidence>
<evidence type="ECO:0000313" key="2">
    <source>
        <dbReference type="EMBL" id="KAF3172113.1"/>
    </source>
</evidence>
<gene>
    <name evidence="3" type="ORF">TWF191_010732</name>
    <name evidence="2" type="ORF">TWF788_009556</name>
</gene>